<evidence type="ECO:0000256" key="1">
    <source>
        <dbReference type="ARBA" id="ARBA00007430"/>
    </source>
</evidence>
<evidence type="ECO:0000313" key="5">
    <source>
        <dbReference type="Proteomes" id="UP001331561"/>
    </source>
</evidence>
<dbReference type="CDD" id="cd05237">
    <property type="entry name" value="UDP_invert_4-6DH_SDR_e"/>
    <property type="match status" value="1"/>
</dbReference>
<dbReference type="Pfam" id="PF13727">
    <property type="entry name" value="CoA_binding_3"/>
    <property type="match status" value="1"/>
</dbReference>
<dbReference type="Proteomes" id="UP001331561">
    <property type="component" value="Unassembled WGS sequence"/>
</dbReference>
<evidence type="ECO:0000259" key="3">
    <source>
        <dbReference type="Pfam" id="PF02719"/>
    </source>
</evidence>
<evidence type="ECO:0000313" key="4">
    <source>
        <dbReference type="EMBL" id="MEC5385614.1"/>
    </source>
</evidence>
<dbReference type="InterPro" id="IPR003869">
    <property type="entry name" value="Polysac_CapD-like"/>
</dbReference>
<protein>
    <submittedName>
        <fullName evidence="4">Nucleoside-diphosphate sugar epimerase/dehydratase</fullName>
    </submittedName>
</protein>
<organism evidence="4 5">
    <name type="scientific">Uliginosibacterium silvisoli</name>
    <dbReference type="NCBI Taxonomy" id="3114758"/>
    <lineage>
        <taxon>Bacteria</taxon>
        <taxon>Pseudomonadati</taxon>
        <taxon>Pseudomonadota</taxon>
        <taxon>Betaproteobacteria</taxon>
        <taxon>Rhodocyclales</taxon>
        <taxon>Zoogloeaceae</taxon>
        <taxon>Uliginosibacterium</taxon>
    </lineage>
</organism>
<sequence length="622" mass="68070">MSCFDLVAVAACWCGAYLLRFNFSVPPDFMRTGLFNLAWILPVHAFMFRGFGLYKGMWVFASLPDLSRIVKAVGTAAIVVIVVAGFVRASVPIPRSVLVAFPVFLLVVMGGARAMYRAWREYYLYGALAAAGRPALLIGAGEAGVSVMRQLQRSPEWRLVGVLDDNPGKHGREMMGLRIHGSIDELEHWARELKAQHAIVAMPSASAEVRKRILGKCLKAGVHALMVPTLAEMMSSDRRLGGDTQTFREVNMEDLLGRDPVAIDCPNIDSMLGGRTVLVTGAGGSIGSELCRQIALFHPGQIIAYEANEYALYRLVEEFGRRFPEVPLVPVAGDVRDALWLDETFARHTPALVFHAAAYKHVPLMEDDNAWQAITNNVLGTWRVAKAAATHRVPKFVMISTDKAVNPTNVMGASKRLAEMVCQVVQGESPATAFCSVRFGNVLGSAGSVVPKFQEQIAAGGPVTVTHPEITRYFMSIPEASQLVLQAASMGTGGEIFVLDMGEPVKIANLARDMIRLSGAENIQVEFTGLRPGEKLYEELLADTEHSLPTHHEKLRMAQARAGDPQVVAEIIDWLRASRVPSPTEIKRELRRWVPEYAPFQRPLLQPVPNTGPVESSRAIGS</sequence>
<dbReference type="RefSeq" id="WP_327598565.1">
    <property type="nucleotide sequence ID" value="NZ_JAYXHS010000001.1"/>
</dbReference>
<feature type="domain" description="Polysaccharide biosynthesis protein CapD-like" evidence="3">
    <location>
        <begin position="277"/>
        <end position="558"/>
    </location>
</feature>
<dbReference type="InterPro" id="IPR036291">
    <property type="entry name" value="NAD(P)-bd_dom_sf"/>
</dbReference>
<accession>A0ABU6K0Z7</accession>
<dbReference type="SUPFAM" id="SSF51735">
    <property type="entry name" value="NAD(P)-binding Rossmann-fold domains"/>
    <property type="match status" value="1"/>
</dbReference>
<keyword evidence="5" id="KW-1185">Reference proteome</keyword>
<feature type="transmembrane region" description="Helical" evidence="2">
    <location>
        <begin position="35"/>
        <end position="54"/>
    </location>
</feature>
<proteinExistence type="inferred from homology"/>
<dbReference type="EMBL" id="JAYXHS010000001">
    <property type="protein sequence ID" value="MEC5385614.1"/>
    <property type="molecule type" value="Genomic_DNA"/>
</dbReference>
<dbReference type="Pfam" id="PF02719">
    <property type="entry name" value="Polysacc_synt_2"/>
    <property type="match status" value="1"/>
</dbReference>
<comment type="caution">
    <text evidence="4">The sequence shown here is derived from an EMBL/GenBank/DDBJ whole genome shotgun (WGS) entry which is preliminary data.</text>
</comment>
<dbReference type="InterPro" id="IPR029063">
    <property type="entry name" value="SAM-dependent_MTases_sf"/>
</dbReference>
<name>A0ABU6K0Z7_9RHOO</name>
<feature type="transmembrane region" description="Helical" evidence="2">
    <location>
        <begin position="98"/>
        <end position="116"/>
    </location>
</feature>
<feature type="transmembrane region" description="Helical" evidence="2">
    <location>
        <begin position="66"/>
        <end position="86"/>
    </location>
</feature>
<dbReference type="Gene3D" id="3.40.50.720">
    <property type="entry name" value="NAD(P)-binding Rossmann-like Domain"/>
    <property type="match status" value="2"/>
</dbReference>
<keyword evidence="2" id="KW-1133">Transmembrane helix</keyword>
<comment type="similarity">
    <text evidence="1">Belongs to the polysaccharide synthase family.</text>
</comment>
<keyword evidence="2" id="KW-0472">Membrane</keyword>
<reference evidence="4 5" key="1">
    <citation type="submission" date="2024-01" db="EMBL/GenBank/DDBJ databases">
        <title>Uliginosibacterium soil sp. nov.</title>
        <authorList>
            <person name="Lv Y."/>
        </authorList>
    </citation>
    <scope>NUCLEOTIDE SEQUENCE [LARGE SCALE GENOMIC DNA]</scope>
    <source>
        <strain evidence="4 5">H3</strain>
    </source>
</reference>
<dbReference type="InterPro" id="IPR051203">
    <property type="entry name" value="Polysaccharide_Synthase-Rel"/>
</dbReference>
<gene>
    <name evidence="4" type="ORF">VVD49_07750</name>
</gene>
<keyword evidence="2" id="KW-0812">Transmembrane</keyword>
<evidence type="ECO:0000256" key="2">
    <source>
        <dbReference type="SAM" id="Phobius"/>
    </source>
</evidence>
<dbReference type="PANTHER" id="PTHR43318:SF1">
    <property type="entry name" value="POLYSACCHARIDE BIOSYNTHESIS PROTEIN EPSC-RELATED"/>
    <property type="match status" value="1"/>
</dbReference>
<dbReference type="PANTHER" id="PTHR43318">
    <property type="entry name" value="UDP-N-ACETYLGLUCOSAMINE 4,6-DEHYDRATASE"/>
    <property type="match status" value="1"/>
</dbReference>
<feature type="transmembrane region" description="Helical" evidence="2">
    <location>
        <begin position="6"/>
        <end position="23"/>
    </location>
</feature>
<dbReference type="SUPFAM" id="SSF53335">
    <property type="entry name" value="S-adenosyl-L-methionine-dependent methyltransferases"/>
    <property type="match status" value="1"/>
</dbReference>